<proteinExistence type="predicted"/>
<dbReference type="InterPro" id="IPR020846">
    <property type="entry name" value="MFS_dom"/>
</dbReference>
<keyword evidence="3" id="KW-1003">Cell membrane</keyword>
<feature type="transmembrane region" description="Helical" evidence="7">
    <location>
        <begin position="61"/>
        <end position="81"/>
    </location>
</feature>
<comment type="caution">
    <text evidence="9">The sequence shown here is derived from an EMBL/GenBank/DDBJ whole genome shotgun (WGS) entry which is preliminary data.</text>
</comment>
<evidence type="ECO:0000313" key="9">
    <source>
        <dbReference type="EMBL" id="KFG71443.1"/>
    </source>
</evidence>
<feature type="transmembrane region" description="Helical" evidence="7">
    <location>
        <begin position="183"/>
        <end position="202"/>
    </location>
</feature>
<evidence type="ECO:0000256" key="5">
    <source>
        <dbReference type="ARBA" id="ARBA00022989"/>
    </source>
</evidence>
<evidence type="ECO:0000259" key="8">
    <source>
        <dbReference type="PROSITE" id="PS50850"/>
    </source>
</evidence>
<feature type="transmembrane region" description="Helical" evidence="7">
    <location>
        <begin position="353"/>
        <end position="373"/>
    </location>
</feature>
<dbReference type="InterPro" id="IPR005829">
    <property type="entry name" value="Sugar_transporter_CS"/>
</dbReference>
<feature type="transmembrane region" description="Helical" evidence="7">
    <location>
        <begin position="321"/>
        <end position="341"/>
    </location>
</feature>
<dbReference type="PROSITE" id="PS50850">
    <property type="entry name" value="MFS"/>
    <property type="match status" value="1"/>
</dbReference>
<dbReference type="InterPro" id="IPR036259">
    <property type="entry name" value="MFS_trans_sf"/>
</dbReference>
<evidence type="ECO:0000256" key="2">
    <source>
        <dbReference type="ARBA" id="ARBA00022448"/>
    </source>
</evidence>
<comment type="subcellular location">
    <subcellularLocation>
        <location evidence="1">Cell membrane</location>
        <topology evidence="1">Multi-pass membrane protein</topology>
    </subcellularLocation>
</comment>
<feature type="transmembrane region" description="Helical" evidence="7">
    <location>
        <begin position="294"/>
        <end position="315"/>
    </location>
</feature>
<dbReference type="PANTHER" id="PTHR23517:SF3">
    <property type="entry name" value="INTEGRAL MEMBRANE TRANSPORT PROTEIN"/>
    <property type="match status" value="1"/>
</dbReference>
<sequence>MSTTRAFTPAVSSSAALPSDATRERLAVVWVLVVGATLVRAAGFSYPFLSYRLAELHLSTHGISLVLAFFGVGWLAGQVVLGRAADVLGRRTTLVGAMALAALALPVLGEAATPAAAVAAAVVAGLVYDAPRPVISAVVADHVPDDVTRTRIAGWRHFGINIGAAITGGVGGLLVDITGLSTLFWINAGACALFALGAAYYMPADHARSTAPSGNSALHTALHDPQLWMLWFTSFAALIPVAGLFSILPLLMAHAELPAAAYGWTQVASAGAVLVLSVPLNAWLARRATRGTSLIPLMACSALILGLGLGSAGFATTTLGYVLAACIGIPGEIILFVTATVTLDHIAPAHARGLYAGIWGATLAAAVICAPLLAGWSLTNGGPHLVAAMTALCGLLGAASCMPLAALMRHQSQLTTSPA</sequence>
<dbReference type="AlphaFoldDB" id="A0A086MRC5"/>
<feature type="transmembrane region" description="Helical" evidence="7">
    <location>
        <begin position="27"/>
        <end position="49"/>
    </location>
</feature>
<feature type="transmembrane region" description="Helical" evidence="7">
    <location>
        <begin position="158"/>
        <end position="177"/>
    </location>
</feature>
<keyword evidence="10" id="KW-1185">Reference proteome</keyword>
<evidence type="ECO:0000256" key="4">
    <source>
        <dbReference type="ARBA" id="ARBA00022692"/>
    </source>
</evidence>
<feature type="domain" description="Major facilitator superfamily (MFS) profile" evidence="8">
    <location>
        <begin position="27"/>
        <end position="409"/>
    </location>
</feature>
<dbReference type="GO" id="GO:0022857">
    <property type="term" value="F:transmembrane transporter activity"/>
    <property type="evidence" value="ECO:0007669"/>
    <property type="project" value="InterPro"/>
</dbReference>
<name>A0A086MRC5_9ACTN</name>
<accession>A0A086MRC5</accession>
<dbReference type="GO" id="GO:0005886">
    <property type="term" value="C:plasma membrane"/>
    <property type="evidence" value="ECO:0007669"/>
    <property type="project" value="UniProtKB-SubCell"/>
</dbReference>
<dbReference type="STRING" id="1915400.FM21_34800"/>
<dbReference type="InterPro" id="IPR011701">
    <property type="entry name" value="MFS"/>
</dbReference>
<dbReference type="PANTHER" id="PTHR23517">
    <property type="entry name" value="RESISTANCE PROTEIN MDTM, PUTATIVE-RELATED-RELATED"/>
    <property type="match status" value="1"/>
</dbReference>
<keyword evidence="5 7" id="KW-1133">Transmembrane helix</keyword>
<organism evidence="9 10">
    <name type="scientific">Streptomyces mutabilis</name>
    <dbReference type="NCBI Taxonomy" id="67332"/>
    <lineage>
        <taxon>Bacteria</taxon>
        <taxon>Bacillati</taxon>
        <taxon>Actinomycetota</taxon>
        <taxon>Actinomycetes</taxon>
        <taxon>Kitasatosporales</taxon>
        <taxon>Streptomycetaceae</taxon>
        <taxon>Streptomyces</taxon>
    </lineage>
</organism>
<keyword evidence="4 7" id="KW-0812">Transmembrane</keyword>
<evidence type="ECO:0000256" key="1">
    <source>
        <dbReference type="ARBA" id="ARBA00004651"/>
    </source>
</evidence>
<dbReference type="RefSeq" id="WP_043385905.1">
    <property type="nucleotide sequence ID" value="NZ_KN039950.1"/>
</dbReference>
<feature type="transmembrane region" description="Helical" evidence="7">
    <location>
        <begin position="228"/>
        <end position="251"/>
    </location>
</feature>
<evidence type="ECO:0000313" key="10">
    <source>
        <dbReference type="Proteomes" id="UP000029095"/>
    </source>
</evidence>
<feature type="transmembrane region" description="Helical" evidence="7">
    <location>
        <begin position="263"/>
        <end position="282"/>
    </location>
</feature>
<dbReference type="Pfam" id="PF07690">
    <property type="entry name" value="MFS_1"/>
    <property type="match status" value="1"/>
</dbReference>
<keyword evidence="6 7" id="KW-0472">Membrane</keyword>
<reference evidence="9 10" key="1">
    <citation type="submission" date="2014-05" db="EMBL/GenBank/DDBJ databases">
        <title>Complete genome sequence of the Streptomyces mutabilis TRM45540.</title>
        <authorList>
            <person name="Luo X."/>
            <person name="Zhang L."/>
        </authorList>
    </citation>
    <scope>NUCLEOTIDE SEQUENCE [LARGE SCALE GENOMIC DNA]</scope>
    <source>
        <strain evidence="9 10">TRM45540</strain>
    </source>
</reference>
<evidence type="ECO:0000256" key="3">
    <source>
        <dbReference type="ARBA" id="ARBA00022475"/>
    </source>
</evidence>
<evidence type="ECO:0000256" key="7">
    <source>
        <dbReference type="SAM" id="Phobius"/>
    </source>
</evidence>
<dbReference type="Gene3D" id="1.20.1250.20">
    <property type="entry name" value="MFS general substrate transporter like domains"/>
    <property type="match status" value="1"/>
</dbReference>
<protein>
    <recommendedName>
        <fullName evidence="8">Major facilitator superfamily (MFS) profile domain-containing protein</fullName>
    </recommendedName>
</protein>
<keyword evidence="2" id="KW-0813">Transport</keyword>
<dbReference type="EMBL" id="JNFQ01000007">
    <property type="protein sequence ID" value="KFG71443.1"/>
    <property type="molecule type" value="Genomic_DNA"/>
</dbReference>
<dbReference type="SUPFAM" id="SSF103473">
    <property type="entry name" value="MFS general substrate transporter"/>
    <property type="match status" value="1"/>
</dbReference>
<dbReference type="PROSITE" id="PS00216">
    <property type="entry name" value="SUGAR_TRANSPORT_1"/>
    <property type="match status" value="1"/>
</dbReference>
<dbReference type="HOGENOM" id="CLU_626738_0_0_11"/>
<gene>
    <name evidence="9" type="ORF">FM21_34800</name>
</gene>
<dbReference type="InterPro" id="IPR050171">
    <property type="entry name" value="MFS_Transporters"/>
</dbReference>
<dbReference type="Proteomes" id="UP000029095">
    <property type="component" value="Unassembled WGS sequence"/>
</dbReference>
<feature type="transmembrane region" description="Helical" evidence="7">
    <location>
        <begin position="385"/>
        <end position="407"/>
    </location>
</feature>
<evidence type="ECO:0000256" key="6">
    <source>
        <dbReference type="ARBA" id="ARBA00023136"/>
    </source>
</evidence>